<accession>A0ABY5GHS5</accession>
<dbReference type="InterPro" id="IPR004797">
    <property type="entry name" value="Competence_ComEC/Rec2"/>
</dbReference>
<dbReference type="NCBIfam" id="TIGR00360">
    <property type="entry name" value="ComEC_N-term"/>
    <property type="match status" value="1"/>
</dbReference>
<keyword evidence="2" id="KW-1003">Cell membrane</keyword>
<dbReference type="InterPro" id="IPR052159">
    <property type="entry name" value="Competence_DNA_uptake"/>
</dbReference>
<feature type="transmembrane region" description="Helical" evidence="6">
    <location>
        <begin position="485"/>
        <end position="500"/>
    </location>
</feature>
<dbReference type="InterPro" id="IPR001279">
    <property type="entry name" value="Metallo-B-lactamas"/>
</dbReference>
<evidence type="ECO:0000256" key="4">
    <source>
        <dbReference type="ARBA" id="ARBA00022989"/>
    </source>
</evidence>
<dbReference type="PANTHER" id="PTHR30619">
    <property type="entry name" value="DNA INTERNALIZATION/COMPETENCE PROTEIN COMEC/REC2"/>
    <property type="match status" value="1"/>
</dbReference>
<dbReference type="InterPro" id="IPR035681">
    <property type="entry name" value="ComA-like_MBL"/>
</dbReference>
<feature type="transmembrane region" description="Helical" evidence="6">
    <location>
        <begin position="23"/>
        <end position="40"/>
    </location>
</feature>
<evidence type="ECO:0000313" key="8">
    <source>
        <dbReference type="EMBL" id="UTV28731.1"/>
    </source>
</evidence>
<dbReference type="Gene3D" id="3.60.15.10">
    <property type="entry name" value="Ribonuclease Z/Hydroxyacylglutathione hydrolase-like"/>
    <property type="match status" value="1"/>
</dbReference>
<dbReference type="InterPro" id="IPR004477">
    <property type="entry name" value="ComEC_N"/>
</dbReference>
<keyword evidence="3 6" id="KW-0812">Transmembrane</keyword>
<evidence type="ECO:0000256" key="5">
    <source>
        <dbReference type="ARBA" id="ARBA00023136"/>
    </source>
</evidence>
<reference evidence="8" key="1">
    <citation type="submission" date="2022-07" db="EMBL/GenBank/DDBJ databases">
        <title>Genome sequencing of Photobacterium atrarenae GJH2-4.</title>
        <authorList>
            <person name="Park S.-J."/>
        </authorList>
    </citation>
    <scope>NUCLEOTIDE SEQUENCE</scope>
    <source>
        <strain evidence="8">GJH2-4</strain>
    </source>
</reference>
<feature type="transmembrane region" description="Helical" evidence="6">
    <location>
        <begin position="309"/>
        <end position="326"/>
    </location>
</feature>
<dbReference type="SMART" id="SM00849">
    <property type="entry name" value="Lactamase_B"/>
    <property type="match status" value="1"/>
</dbReference>
<dbReference type="SUPFAM" id="SSF56281">
    <property type="entry name" value="Metallo-hydrolase/oxidoreductase"/>
    <property type="match status" value="1"/>
</dbReference>
<dbReference type="Pfam" id="PF00753">
    <property type="entry name" value="Lactamase_B"/>
    <property type="match status" value="1"/>
</dbReference>
<dbReference type="NCBIfam" id="TIGR00361">
    <property type="entry name" value="ComEC_Rec2"/>
    <property type="match status" value="1"/>
</dbReference>
<sequence>MNQALAGIAAGILSLHLWPQLPGYLWFVTALMIGGFISSFGRFKWISWVVVGALVAKTGATAYLEAVEMIPLERQNITIVGEVSSLLNQNIPARDVDFKVGSLNHQPLPRGRTLKVRLDWPQEEKLKRGQRWQLEVRLKRPYGRVNRAGFDAERYFLAHGYHGRGKVLQARQLPPAALPDLRQQLFDQVVRLTQPLSRQPYLLALGFGFRDGLEHHDWLVLRDSGLAHLMAISGLHIGLAVGCGWWLGRMIRGLSPEHPRLLWLPVWLAGVFACCYAWLAGFSLPTQRALLMSALVLVLIRLRIQWPGWQVMLVALVLCLLVNPLGTYGAGFWLSFAAVLILYIANLSGLQPRVVDSPTLPQTLLGRLKALALMQLALMLLMLPVQWQWFGGISLVAPVVNLLAVPWVSLVTVPLVLAALATVWLPTISGGLWWLADCSLIPVLALANQAEGAWWDIPARGMVYLLGGILALVVMWFLPVRRYKAWFLVMGMVLGSWYGWPGRDDSLRPSASTAGWQLDMLDVGHGLAVLIRRHGRAVLYDTGNAWEQGSIANMVIEPVLRRDGITRLDGLILSHADSDHAGGLNDVLARLRPQWRRSSDHRAGFAPCVRGETWLWQQLNFRVLWPPKRVTRAANPHSCVIEIQDSARASGRPVSVLLTGDIDAISELLLARLEPGLNPDILLVPHHGSKTSSTATWLATMKPDFALVSTARYSPWRLPAPEVQQRYLNKGAQWLNTAEHGQVTVYIDQGKVTLARYRQDVRGGWFREVSR</sequence>
<dbReference type="PANTHER" id="PTHR30619:SF1">
    <property type="entry name" value="RECOMBINATION PROTEIN 2"/>
    <property type="match status" value="1"/>
</dbReference>
<evidence type="ECO:0000256" key="3">
    <source>
        <dbReference type="ARBA" id="ARBA00022692"/>
    </source>
</evidence>
<proteinExistence type="predicted"/>
<feature type="transmembrane region" description="Helical" evidence="6">
    <location>
        <begin position="462"/>
        <end position="478"/>
    </location>
</feature>
<feature type="transmembrane region" description="Helical" evidence="6">
    <location>
        <begin position="45"/>
        <end position="64"/>
    </location>
</feature>
<evidence type="ECO:0000256" key="6">
    <source>
        <dbReference type="SAM" id="Phobius"/>
    </source>
</evidence>
<keyword evidence="4 6" id="KW-1133">Transmembrane helix</keyword>
<dbReference type="Pfam" id="PF03772">
    <property type="entry name" value="Competence"/>
    <property type="match status" value="1"/>
</dbReference>
<dbReference type="EMBL" id="CP101508">
    <property type="protein sequence ID" value="UTV28731.1"/>
    <property type="molecule type" value="Genomic_DNA"/>
</dbReference>
<protein>
    <submittedName>
        <fullName evidence="8">DNA internalization-related competence protein ComEC/Rec2</fullName>
    </submittedName>
</protein>
<evidence type="ECO:0000259" key="7">
    <source>
        <dbReference type="SMART" id="SM00849"/>
    </source>
</evidence>
<name>A0ABY5GHS5_9GAMM</name>
<evidence type="ECO:0000256" key="1">
    <source>
        <dbReference type="ARBA" id="ARBA00004651"/>
    </source>
</evidence>
<feature type="domain" description="Metallo-beta-lactamase" evidence="7">
    <location>
        <begin position="525"/>
        <end position="712"/>
    </location>
</feature>
<evidence type="ECO:0000256" key="2">
    <source>
        <dbReference type="ARBA" id="ARBA00022475"/>
    </source>
</evidence>
<dbReference type="RefSeq" id="WP_255390050.1">
    <property type="nucleotide sequence ID" value="NZ_CP101508.1"/>
</dbReference>
<keyword evidence="5 6" id="KW-0472">Membrane</keyword>
<dbReference type="InterPro" id="IPR025405">
    <property type="entry name" value="DUF4131"/>
</dbReference>
<dbReference type="InterPro" id="IPR036866">
    <property type="entry name" value="RibonucZ/Hydroxyglut_hydro"/>
</dbReference>
<dbReference type="Proteomes" id="UP001057998">
    <property type="component" value="Chromosome 1"/>
</dbReference>
<feature type="transmembrane region" description="Helical" evidence="6">
    <location>
        <begin position="370"/>
        <end position="390"/>
    </location>
</feature>
<evidence type="ECO:0000313" key="9">
    <source>
        <dbReference type="Proteomes" id="UP001057998"/>
    </source>
</evidence>
<dbReference type="Pfam" id="PF13567">
    <property type="entry name" value="DUF4131"/>
    <property type="match status" value="1"/>
</dbReference>
<dbReference type="CDD" id="cd07731">
    <property type="entry name" value="ComA-like_MBL-fold"/>
    <property type="match status" value="1"/>
</dbReference>
<gene>
    <name evidence="8" type="ORF">NNL38_05650</name>
</gene>
<feature type="transmembrane region" description="Helical" evidence="6">
    <location>
        <begin position="332"/>
        <end position="350"/>
    </location>
</feature>
<organism evidence="8 9">
    <name type="scientific">Photobacterium atrarenae</name>
    <dbReference type="NCBI Taxonomy" id="865757"/>
    <lineage>
        <taxon>Bacteria</taxon>
        <taxon>Pseudomonadati</taxon>
        <taxon>Pseudomonadota</taxon>
        <taxon>Gammaproteobacteria</taxon>
        <taxon>Vibrionales</taxon>
        <taxon>Vibrionaceae</taxon>
        <taxon>Photobacterium</taxon>
    </lineage>
</organism>
<keyword evidence="9" id="KW-1185">Reference proteome</keyword>
<feature type="transmembrane region" description="Helical" evidence="6">
    <location>
        <begin position="260"/>
        <end position="279"/>
    </location>
</feature>
<comment type="subcellular location">
    <subcellularLocation>
        <location evidence="1">Cell membrane</location>
        <topology evidence="1">Multi-pass membrane protein</topology>
    </subcellularLocation>
</comment>
<feature type="transmembrane region" description="Helical" evidence="6">
    <location>
        <begin position="402"/>
        <end position="425"/>
    </location>
</feature>
<feature type="transmembrane region" description="Helical" evidence="6">
    <location>
        <begin position="226"/>
        <end position="248"/>
    </location>
</feature>